<comment type="cofactor">
    <cofactor evidence="2">
        <name>Mn(2+)</name>
        <dbReference type="ChEBI" id="CHEBI:29035"/>
    </cofactor>
</comment>
<gene>
    <name evidence="9" type="ORF">WAE58_13795</name>
</gene>
<evidence type="ECO:0000256" key="3">
    <source>
        <dbReference type="ARBA" id="ARBA00008766"/>
    </source>
</evidence>
<dbReference type="InterPro" id="IPR052433">
    <property type="entry name" value="X-Pro_dipept-like"/>
</dbReference>
<keyword evidence="9" id="KW-0645">Protease</keyword>
<dbReference type="Pfam" id="PF05195">
    <property type="entry name" value="AMP_N"/>
    <property type="match status" value="1"/>
</dbReference>
<dbReference type="Proteomes" id="UP001378956">
    <property type="component" value="Unassembled WGS sequence"/>
</dbReference>
<accession>A0ABU8NPV5</accession>
<dbReference type="EC" id="3.4.11.9" evidence="4"/>
<keyword evidence="6" id="KW-0378">Hydrolase</keyword>
<feature type="domain" description="Aminopeptidase P N-terminal" evidence="8">
    <location>
        <begin position="2"/>
        <end position="134"/>
    </location>
</feature>
<comment type="similarity">
    <text evidence="3">Belongs to the peptidase M24B family.</text>
</comment>
<evidence type="ECO:0000313" key="10">
    <source>
        <dbReference type="Proteomes" id="UP001378956"/>
    </source>
</evidence>
<dbReference type="InterPro" id="IPR036005">
    <property type="entry name" value="Creatinase/aminopeptidase-like"/>
</dbReference>
<dbReference type="SMART" id="SM01011">
    <property type="entry name" value="AMP_N"/>
    <property type="match status" value="1"/>
</dbReference>
<dbReference type="InterPro" id="IPR007865">
    <property type="entry name" value="Aminopep_P_N"/>
</dbReference>
<evidence type="ECO:0000256" key="5">
    <source>
        <dbReference type="ARBA" id="ARBA00022723"/>
    </source>
</evidence>
<reference evidence="9 10" key="1">
    <citation type="submission" date="2024-03" db="EMBL/GenBank/DDBJ databases">
        <title>Sequence of Lycoming College Course Isolates.</title>
        <authorList>
            <person name="Plotts O."/>
            <person name="Newman J."/>
        </authorList>
    </citation>
    <scope>NUCLEOTIDE SEQUENCE [LARGE SCALE GENOMIC DNA]</scope>
    <source>
        <strain evidence="9 10">CJB-3</strain>
    </source>
</reference>
<sequence>MFNKSIYIKRRQVLKSKFNSGILLFMGNNESPMNYRDNTYHFRQDSTFLYYFGINVPALSAIIDIDENREIIFGAEMTLDELVWMGRQESLKSKCEKCGIDEVQIPGALKSYVEQAEHRGRSVHFLPPYRADNEIKLAALLKIDIEELNTASSVEFVKAVVSQRSVKSEEELIEIDKAASISADIHLNVMQATRPGMYEREVAAAIHQAALASGGNLAYPIILTVNGEILHNHYQGNRLKEGQLVLNDSGVETAGGYASDLTRTFPVSKRFTIEQKDIYEIVLQAYQDASSMLSSGTRYLDIHFQACKSLTLGLKALGLMKGNVEDAVAAGAHTLFFQCGTGHMMGLDVHDMEDLGEQYVGYSDKLKKNTIQFGLKSLRMGKELHPGYVVTVEPGIYFNKELIDRYSASGLFSDFINYPAVEKFRNFGGVRIEDDFVIEEGGARMLGKHLANTVSEIEDIRDSAF</sequence>
<proteinExistence type="inferred from homology"/>
<evidence type="ECO:0000313" key="9">
    <source>
        <dbReference type="EMBL" id="MEJ2903512.1"/>
    </source>
</evidence>
<organism evidence="9 10">
    <name type="scientific">Pedobacter panaciterrae</name>
    <dbReference type="NCBI Taxonomy" id="363849"/>
    <lineage>
        <taxon>Bacteria</taxon>
        <taxon>Pseudomonadati</taxon>
        <taxon>Bacteroidota</taxon>
        <taxon>Sphingobacteriia</taxon>
        <taxon>Sphingobacteriales</taxon>
        <taxon>Sphingobacteriaceae</taxon>
        <taxon>Pedobacter</taxon>
    </lineage>
</organism>
<dbReference type="SUPFAM" id="SSF55920">
    <property type="entry name" value="Creatinase/aminopeptidase"/>
    <property type="match status" value="1"/>
</dbReference>
<dbReference type="Gene3D" id="3.90.230.10">
    <property type="entry name" value="Creatinase/methionine aminopeptidase superfamily"/>
    <property type="match status" value="1"/>
</dbReference>
<keyword evidence="9" id="KW-0031">Aminopeptidase</keyword>
<dbReference type="Pfam" id="PF00557">
    <property type="entry name" value="Peptidase_M24"/>
    <property type="match status" value="1"/>
</dbReference>
<evidence type="ECO:0000256" key="1">
    <source>
        <dbReference type="ARBA" id="ARBA00001424"/>
    </source>
</evidence>
<keyword evidence="5" id="KW-0479">Metal-binding</keyword>
<evidence type="ECO:0000256" key="2">
    <source>
        <dbReference type="ARBA" id="ARBA00001936"/>
    </source>
</evidence>
<dbReference type="SUPFAM" id="SSF53092">
    <property type="entry name" value="Creatinase/prolidase N-terminal domain"/>
    <property type="match status" value="1"/>
</dbReference>
<dbReference type="PANTHER" id="PTHR43226">
    <property type="entry name" value="XAA-PRO AMINOPEPTIDASE 3"/>
    <property type="match status" value="1"/>
</dbReference>
<dbReference type="RefSeq" id="WP_288879126.1">
    <property type="nucleotide sequence ID" value="NZ_CBFGNQ010000001.1"/>
</dbReference>
<name>A0ABU8NPV5_9SPHI</name>
<comment type="caution">
    <text evidence="9">The sequence shown here is derived from an EMBL/GenBank/DDBJ whole genome shotgun (WGS) entry which is preliminary data.</text>
</comment>
<evidence type="ECO:0000256" key="4">
    <source>
        <dbReference type="ARBA" id="ARBA00012574"/>
    </source>
</evidence>
<dbReference type="CDD" id="cd01087">
    <property type="entry name" value="Prolidase"/>
    <property type="match status" value="1"/>
</dbReference>
<dbReference type="Gene3D" id="3.40.350.10">
    <property type="entry name" value="Creatinase/prolidase N-terminal domain"/>
    <property type="match status" value="1"/>
</dbReference>
<dbReference type="InterPro" id="IPR000994">
    <property type="entry name" value="Pept_M24"/>
</dbReference>
<keyword evidence="7" id="KW-0464">Manganese</keyword>
<protein>
    <recommendedName>
        <fullName evidence="4">Xaa-Pro aminopeptidase</fullName>
        <ecNumber evidence="4">3.4.11.9</ecNumber>
    </recommendedName>
</protein>
<dbReference type="InterPro" id="IPR029149">
    <property type="entry name" value="Creatin/AminoP/Spt16_N"/>
</dbReference>
<dbReference type="GO" id="GO:0004177">
    <property type="term" value="F:aminopeptidase activity"/>
    <property type="evidence" value="ECO:0007669"/>
    <property type="project" value="UniProtKB-KW"/>
</dbReference>
<evidence type="ECO:0000259" key="8">
    <source>
        <dbReference type="SMART" id="SM01011"/>
    </source>
</evidence>
<evidence type="ECO:0000256" key="6">
    <source>
        <dbReference type="ARBA" id="ARBA00022801"/>
    </source>
</evidence>
<comment type="catalytic activity">
    <reaction evidence="1">
        <text>Release of any N-terminal amino acid, including proline, that is linked to proline, even from a dipeptide or tripeptide.</text>
        <dbReference type="EC" id="3.4.11.9"/>
    </reaction>
</comment>
<evidence type="ECO:0000256" key="7">
    <source>
        <dbReference type="ARBA" id="ARBA00023211"/>
    </source>
</evidence>
<dbReference type="EMBL" id="JBBEUB010000004">
    <property type="protein sequence ID" value="MEJ2903512.1"/>
    <property type="molecule type" value="Genomic_DNA"/>
</dbReference>
<dbReference type="PANTHER" id="PTHR43226:SF4">
    <property type="entry name" value="XAA-PRO AMINOPEPTIDASE 3"/>
    <property type="match status" value="1"/>
</dbReference>
<keyword evidence="10" id="KW-1185">Reference proteome</keyword>